<proteinExistence type="predicted"/>
<reference evidence="1 2" key="1">
    <citation type="submission" date="2019-12" db="EMBL/GenBank/DDBJ databases">
        <title>Engineering Photorhabdus to improve their lethality against agricultural pests.</title>
        <authorList>
            <person name="Machado R.A.R."/>
        </authorList>
    </citation>
    <scope>NUCLEOTIDE SEQUENCE [LARGE SCALE GENOMIC DNA]</scope>
    <source>
        <strain evidence="1 2">M-CN4</strain>
    </source>
</reference>
<sequence length="73" mass="7904">MQSRVSVAAKSVTGRENPTIILDGANYTIRQCVFFAHSLTHQSYYGDSGGAAFWLAGIIQAGFSPPFELPPRT</sequence>
<comment type="caution">
    <text evidence="1">The sequence shown here is derived from an EMBL/GenBank/DDBJ whole genome shotgun (WGS) entry which is preliminary data.</text>
</comment>
<dbReference type="RefSeq" id="WP_238399296.1">
    <property type="nucleotide sequence ID" value="NZ_CAWPJT010000091.1"/>
</dbReference>
<keyword evidence="2" id="KW-1185">Reference proteome</keyword>
<evidence type="ECO:0000313" key="1">
    <source>
        <dbReference type="EMBL" id="NDL05821.1"/>
    </source>
</evidence>
<name>A0ABX0AVZ9_9GAMM</name>
<protein>
    <submittedName>
        <fullName evidence="1">Uncharacterized protein</fullName>
    </submittedName>
</protein>
<evidence type="ECO:0000313" key="2">
    <source>
        <dbReference type="Proteomes" id="UP000466619"/>
    </source>
</evidence>
<gene>
    <name evidence="1" type="ORF">GPY48_22520</name>
</gene>
<dbReference type="Proteomes" id="UP000466619">
    <property type="component" value="Unassembled WGS sequence"/>
</dbReference>
<organism evidence="1 2">
    <name type="scientific">Photorhabdus bodei</name>
    <dbReference type="NCBI Taxonomy" id="2029681"/>
    <lineage>
        <taxon>Bacteria</taxon>
        <taxon>Pseudomonadati</taxon>
        <taxon>Pseudomonadota</taxon>
        <taxon>Gammaproteobacteria</taxon>
        <taxon>Enterobacterales</taxon>
        <taxon>Morganellaceae</taxon>
        <taxon>Photorhabdus</taxon>
    </lineage>
</organism>
<accession>A0ABX0AVZ9</accession>
<dbReference type="EMBL" id="WSFC01000092">
    <property type="protein sequence ID" value="NDL05821.1"/>
    <property type="molecule type" value="Genomic_DNA"/>
</dbReference>